<dbReference type="Proteomes" id="UP000237229">
    <property type="component" value="Unassembled WGS sequence"/>
</dbReference>
<organism evidence="1 2">
    <name type="scientific">Avibacterium endocarditidis</name>
    <dbReference type="NCBI Taxonomy" id="380674"/>
    <lineage>
        <taxon>Bacteria</taxon>
        <taxon>Pseudomonadati</taxon>
        <taxon>Pseudomonadota</taxon>
        <taxon>Gammaproteobacteria</taxon>
        <taxon>Pasteurellales</taxon>
        <taxon>Pasteurellaceae</taxon>
        <taxon>Avibacterium</taxon>
    </lineage>
</organism>
<evidence type="ECO:0000313" key="2">
    <source>
        <dbReference type="Proteomes" id="UP000237229"/>
    </source>
</evidence>
<dbReference type="EMBL" id="PQVI01000118">
    <property type="protein sequence ID" value="POY41957.1"/>
    <property type="molecule type" value="Genomic_DNA"/>
</dbReference>
<protein>
    <submittedName>
        <fullName evidence="1">Uncharacterized protein</fullName>
    </submittedName>
</protein>
<comment type="caution">
    <text evidence="1">The sequence shown here is derived from an EMBL/GenBank/DDBJ whole genome shotgun (WGS) entry which is preliminary data.</text>
</comment>
<evidence type="ECO:0000313" key="1">
    <source>
        <dbReference type="EMBL" id="POY41957.1"/>
    </source>
</evidence>
<proteinExistence type="predicted"/>
<gene>
    <name evidence="1" type="ORF">C3Z13_08790</name>
</gene>
<reference evidence="1 2" key="1">
    <citation type="submission" date="2018-02" db="EMBL/GenBank/DDBJ databases">
        <title>Classification genera of Pasteurellaceae by whole genome sequence comparison.</title>
        <authorList>
            <person name="Christensen H."/>
        </authorList>
    </citation>
    <scope>NUCLEOTIDE SEQUENCE [LARGE SCALE GENOMIC DNA]</scope>
    <source>
        <strain evidence="1 2">20186H4H1</strain>
    </source>
</reference>
<accession>A0ABX4ZTG4</accession>
<name>A0ABX4ZTG4_9PAST</name>
<keyword evidence="2" id="KW-1185">Reference proteome</keyword>
<sequence>MLIGLSVNTLQQAQRHNAFLGVNYYGCGPIFYHIF</sequence>